<protein>
    <recommendedName>
        <fullName evidence="1">PurM-like C-terminal domain-containing protein</fullName>
    </recommendedName>
</protein>
<dbReference type="InterPro" id="IPR010918">
    <property type="entry name" value="PurM-like_C_dom"/>
</dbReference>
<name>A0A9D9GXF8_9BACT</name>
<accession>A0A9D9GXF8</accession>
<gene>
    <name evidence="2" type="ORF">IAC68_01525</name>
</gene>
<reference evidence="2" key="2">
    <citation type="journal article" date="2021" name="PeerJ">
        <title>Extensive microbial diversity within the chicken gut microbiome revealed by metagenomics and culture.</title>
        <authorList>
            <person name="Gilroy R."/>
            <person name="Ravi A."/>
            <person name="Getino M."/>
            <person name="Pursley I."/>
            <person name="Horton D.L."/>
            <person name="Alikhan N.F."/>
            <person name="Baker D."/>
            <person name="Gharbi K."/>
            <person name="Hall N."/>
            <person name="Watson M."/>
            <person name="Adriaenssens E.M."/>
            <person name="Foster-Nyarko E."/>
            <person name="Jarju S."/>
            <person name="Secka A."/>
            <person name="Antonio M."/>
            <person name="Oren A."/>
            <person name="Chaudhuri R.R."/>
            <person name="La Ragione R."/>
            <person name="Hildebrand F."/>
            <person name="Pallen M.J."/>
        </authorList>
    </citation>
    <scope>NUCLEOTIDE SEQUENCE</scope>
    <source>
        <strain evidence="2">15467</strain>
    </source>
</reference>
<evidence type="ECO:0000259" key="1">
    <source>
        <dbReference type="Pfam" id="PF02769"/>
    </source>
</evidence>
<dbReference type="Proteomes" id="UP000823635">
    <property type="component" value="Unassembled WGS sequence"/>
</dbReference>
<dbReference type="Pfam" id="PF02769">
    <property type="entry name" value="AIRS_C"/>
    <property type="match status" value="1"/>
</dbReference>
<evidence type="ECO:0000313" key="3">
    <source>
        <dbReference type="Proteomes" id="UP000823635"/>
    </source>
</evidence>
<dbReference type="SUPFAM" id="SSF56042">
    <property type="entry name" value="PurM C-terminal domain-like"/>
    <property type="match status" value="1"/>
</dbReference>
<organism evidence="2 3">
    <name type="scientific">Candidatus Egerieousia excrementavium</name>
    <dbReference type="NCBI Taxonomy" id="2840778"/>
    <lineage>
        <taxon>Bacteria</taxon>
        <taxon>Pseudomonadati</taxon>
        <taxon>Bacteroidota</taxon>
        <taxon>Bacteroidia</taxon>
        <taxon>Bacteroidales</taxon>
        <taxon>Candidatus Egerieousia</taxon>
    </lineage>
</organism>
<dbReference type="AlphaFoldDB" id="A0A9D9GXF8"/>
<comment type="caution">
    <text evidence="2">The sequence shown here is derived from an EMBL/GenBank/DDBJ whole genome shotgun (WGS) entry which is preliminary data.</text>
</comment>
<evidence type="ECO:0000313" key="2">
    <source>
        <dbReference type="EMBL" id="MBO8428601.1"/>
    </source>
</evidence>
<dbReference type="EMBL" id="JADINB010000035">
    <property type="protein sequence ID" value="MBO8428601.1"/>
    <property type="molecule type" value="Genomic_DNA"/>
</dbReference>
<dbReference type="InterPro" id="IPR036676">
    <property type="entry name" value="PurM-like_C_sf"/>
</dbReference>
<dbReference type="Gene3D" id="3.90.650.10">
    <property type="entry name" value="PurM-like C-terminal domain"/>
    <property type="match status" value="1"/>
</dbReference>
<sequence>MVEIYKEQIANSEDLVEIAQILASDPDFKKRVVGQKSSPYDSATFLKGLETPPISFNRKGDTLYLAGYTKNGNIGEDTKAAIAKTIEKGLITGIHFISSDGLFLTLLESAIAGGLGFDITTDSEVEEKEFLFAKSRYVAVVSVDEDHENALADLFFNKGVKLILLGHVTKGELRIDDISYGFCKDYLPE</sequence>
<feature type="domain" description="PurM-like C-terminal" evidence="1">
    <location>
        <begin position="82"/>
        <end position="172"/>
    </location>
</feature>
<proteinExistence type="predicted"/>
<reference evidence="2" key="1">
    <citation type="submission" date="2020-10" db="EMBL/GenBank/DDBJ databases">
        <authorList>
            <person name="Gilroy R."/>
        </authorList>
    </citation>
    <scope>NUCLEOTIDE SEQUENCE</scope>
    <source>
        <strain evidence="2">15467</strain>
    </source>
</reference>